<dbReference type="PANTHER" id="PTHR40265:SF1">
    <property type="entry name" value="GLYOXALASE-LIKE DOMAIN-CONTAINING PROTEIN"/>
    <property type="match status" value="1"/>
</dbReference>
<dbReference type="Proteomes" id="UP000189761">
    <property type="component" value="Unassembled WGS sequence"/>
</dbReference>
<evidence type="ECO:0000259" key="1">
    <source>
        <dbReference type="PROSITE" id="PS51819"/>
    </source>
</evidence>
<dbReference type="SUPFAM" id="SSF54593">
    <property type="entry name" value="Glyoxalase/Bleomycin resistance protein/Dihydroxybiphenyl dioxygenase"/>
    <property type="match status" value="1"/>
</dbReference>
<protein>
    <recommendedName>
        <fullName evidence="1">VOC domain-containing protein</fullName>
    </recommendedName>
</protein>
<dbReference type="EMBL" id="MTLA01000080">
    <property type="protein sequence ID" value="OOP68812.1"/>
    <property type="molecule type" value="Genomic_DNA"/>
</dbReference>
<dbReference type="PROSITE" id="PS51819">
    <property type="entry name" value="VOC"/>
    <property type="match status" value="1"/>
</dbReference>
<gene>
    <name evidence="2" type="ORF">BWZ43_08425</name>
</gene>
<dbReference type="InterPro" id="IPR037523">
    <property type="entry name" value="VOC_core"/>
</dbReference>
<comment type="caution">
    <text evidence="2">The sequence shown here is derived from an EMBL/GenBank/DDBJ whole genome shotgun (WGS) entry which is preliminary data.</text>
</comment>
<dbReference type="AlphaFoldDB" id="A0A8E2LFF3"/>
<evidence type="ECO:0000313" key="2">
    <source>
        <dbReference type="EMBL" id="OOP68812.1"/>
    </source>
</evidence>
<sequence length="261" mass="30140">MELSFDHLVHIVNRPEETIEDFATIGLKANLGGRHEFWGTYNALSYFGLSYIEFLGIFDYTIASSIKDNDLIIQAHQWLPEKEGFARIALRTNDIDEVTKRLNQLKIKTIGPIKGKRKREDGKLLQWEMLFISDHVENLPTPFIIQWHEADEVRLKDIEQINNPLKLQELVFAVENGEVIAEKWSQWFQLKKKAPYKDKKLKANCISLELEGCNLVFASPYGQGEISRILEHNGEGPCLLKIANNNIVLEKEMFGGYYQFV</sequence>
<accession>A0A8E2LFF3</accession>
<feature type="domain" description="VOC" evidence="1">
    <location>
        <begin position="4"/>
        <end position="145"/>
    </location>
</feature>
<evidence type="ECO:0000313" key="3">
    <source>
        <dbReference type="Proteomes" id="UP000189761"/>
    </source>
</evidence>
<dbReference type="PANTHER" id="PTHR40265">
    <property type="entry name" value="BLL2707 PROTEIN"/>
    <property type="match status" value="1"/>
</dbReference>
<dbReference type="InterPro" id="IPR029068">
    <property type="entry name" value="Glyas_Bleomycin-R_OHBP_Dase"/>
</dbReference>
<dbReference type="RefSeq" id="WP_058003882.1">
    <property type="nucleotide sequence ID" value="NZ_CP065424.1"/>
</dbReference>
<keyword evidence="3" id="KW-1185">Reference proteome</keyword>
<organism evidence="2 3">
    <name type="scientific">Heyndrickxia oleronia</name>
    <dbReference type="NCBI Taxonomy" id="38875"/>
    <lineage>
        <taxon>Bacteria</taxon>
        <taxon>Bacillati</taxon>
        <taxon>Bacillota</taxon>
        <taxon>Bacilli</taxon>
        <taxon>Bacillales</taxon>
        <taxon>Bacillaceae</taxon>
        <taxon>Heyndrickxia</taxon>
    </lineage>
</organism>
<dbReference type="InterPro" id="IPR025870">
    <property type="entry name" value="Glyoxalase-like_dom"/>
</dbReference>
<proteinExistence type="predicted"/>
<dbReference type="Pfam" id="PF13468">
    <property type="entry name" value="Glyoxalase_3"/>
    <property type="match status" value="1"/>
</dbReference>
<name>A0A8E2LFF3_9BACI</name>
<reference evidence="2 3" key="1">
    <citation type="submission" date="2017-01" db="EMBL/GenBank/DDBJ databases">
        <title>Draft genome sequence of Bacillus oleronius.</title>
        <authorList>
            <person name="Allam M."/>
        </authorList>
    </citation>
    <scope>NUCLEOTIDE SEQUENCE [LARGE SCALE GENOMIC DNA]</scope>
    <source>
        <strain evidence="2 3">DSM 9356</strain>
    </source>
</reference>
<dbReference type="Gene3D" id="3.10.180.10">
    <property type="entry name" value="2,3-Dihydroxybiphenyl 1,2-Dioxygenase, domain 1"/>
    <property type="match status" value="1"/>
</dbReference>